<keyword evidence="3" id="KW-0614">Plasmid</keyword>
<evidence type="ECO:0000256" key="1">
    <source>
        <dbReference type="SAM" id="MobiDB-lite"/>
    </source>
</evidence>
<dbReference type="EMBL" id="CP023069">
    <property type="protein sequence ID" value="ASY67367.1"/>
    <property type="molecule type" value="Genomic_DNA"/>
</dbReference>
<evidence type="ECO:0000259" key="2">
    <source>
        <dbReference type="Pfam" id="PF01695"/>
    </source>
</evidence>
<sequence length="107" mass="12158">MDTLIDKLTRVQLLILDDFGTHALSDQQRFHLFEIVEERYQRKSTLITAQVPVASWHDLIADSTVADAILDRIVHNAHRITLRGESMRKQKSAPLLTAAENGEINQP</sequence>
<geneLocation type="plasmid" evidence="4">
    <name>psj05684a</name>
</geneLocation>
<dbReference type="GO" id="GO:0005524">
    <property type="term" value="F:ATP binding"/>
    <property type="evidence" value="ECO:0007669"/>
    <property type="project" value="InterPro"/>
</dbReference>
<gene>
    <name evidence="3" type="ORF">SJ05684_a40540</name>
</gene>
<protein>
    <submittedName>
        <fullName evidence="3">Mobile element protein</fullName>
    </submittedName>
</protein>
<feature type="region of interest" description="Disordered" evidence="1">
    <location>
        <begin position="85"/>
        <end position="107"/>
    </location>
</feature>
<dbReference type="Proteomes" id="UP000217211">
    <property type="component" value="Plasmid pSJ05684a"/>
</dbReference>
<dbReference type="InterPro" id="IPR002611">
    <property type="entry name" value="IstB_ATP-bd"/>
</dbReference>
<dbReference type="InterPro" id="IPR027417">
    <property type="entry name" value="P-loop_NTPase"/>
</dbReference>
<dbReference type="KEGG" id="esj:SJ05684_a40540"/>
<dbReference type="eggNOG" id="COG1484">
    <property type="taxonomic scope" value="Bacteria"/>
</dbReference>
<dbReference type="STRING" id="716928.GCA_000261485_05105"/>
<dbReference type="AlphaFoldDB" id="A0A249PNM3"/>
<feature type="domain" description="IstB-like ATP-binding" evidence="2">
    <location>
        <begin position="5"/>
        <end position="92"/>
    </location>
</feature>
<dbReference type="Gene3D" id="3.40.50.300">
    <property type="entry name" value="P-loop containing nucleotide triphosphate hydrolases"/>
    <property type="match status" value="1"/>
</dbReference>
<proteinExistence type="predicted"/>
<keyword evidence="4" id="KW-1185">Reference proteome</keyword>
<name>A0A249PNM3_9HYPH</name>
<evidence type="ECO:0000313" key="4">
    <source>
        <dbReference type="Proteomes" id="UP000217211"/>
    </source>
</evidence>
<reference evidence="3 4" key="1">
    <citation type="submission" date="2017-08" db="EMBL/GenBank/DDBJ databases">
        <title>Multipartite genome sequences of Sinorhizobium species nodulating soybeans.</title>
        <authorList>
            <person name="Tian C.F."/>
        </authorList>
    </citation>
    <scope>NUCLEOTIDE SEQUENCE [LARGE SCALE GENOMIC DNA]</scope>
    <source>
        <strain evidence="3 4">CCBAU 05684</strain>
        <plasmid evidence="4">psj05684a</plasmid>
    </source>
</reference>
<dbReference type="SUPFAM" id="SSF52540">
    <property type="entry name" value="P-loop containing nucleoside triphosphate hydrolases"/>
    <property type="match status" value="1"/>
</dbReference>
<dbReference type="Pfam" id="PF01695">
    <property type="entry name" value="IstB_IS21"/>
    <property type="match status" value="1"/>
</dbReference>
<accession>A0A249PNM3</accession>
<evidence type="ECO:0000313" key="3">
    <source>
        <dbReference type="EMBL" id="ASY67367.1"/>
    </source>
</evidence>
<organism evidence="3 4">
    <name type="scientific">Sinorhizobium sojae CCBAU 05684</name>
    <dbReference type="NCBI Taxonomy" id="716928"/>
    <lineage>
        <taxon>Bacteria</taxon>
        <taxon>Pseudomonadati</taxon>
        <taxon>Pseudomonadota</taxon>
        <taxon>Alphaproteobacteria</taxon>
        <taxon>Hyphomicrobiales</taxon>
        <taxon>Rhizobiaceae</taxon>
        <taxon>Sinorhizobium/Ensifer group</taxon>
        <taxon>Sinorhizobium</taxon>
    </lineage>
</organism>